<gene>
    <name evidence="8" type="primary">spsC</name>
    <name evidence="8" type="ORF">GCM10017771_74990</name>
</gene>
<dbReference type="InterPro" id="IPR015424">
    <property type="entry name" value="PyrdxlP-dep_Trfase"/>
</dbReference>
<feature type="modified residue" description="N6-(pyridoxal phosphate)lysine" evidence="7">
    <location>
        <position position="219"/>
    </location>
</feature>
<dbReference type="GO" id="GO:0008483">
    <property type="term" value="F:transaminase activity"/>
    <property type="evidence" value="ECO:0007669"/>
    <property type="project" value="UniProtKB-KW"/>
</dbReference>
<dbReference type="Proteomes" id="UP000603227">
    <property type="component" value="Unassembled WGS sequence"/>
</dbReference>
<evidence type="ECO:0000256" key="2">
    <source>
        <dbReference type="ARBA" id="ARBA00022576"/>
    </source>
</evidence>
<organism evidence="8 9">
    <name type="scientific">Streptomyces capitiformicae</name>
    <dbReference type="NCBI Taxonomy" id="2014920"/>
    <lineage>
        <taxon>Bacteria</taxon>
        <taxon>Bacillati</taxon>
        <taxon>Actinomycetota</taxon>
        <taxon>Actinomycetes</taxon>
        <taxon>Kitasatosporales</taxon>
        <taxon>Streptomycetaceae</taxon>
        <taxon>Streptomyces</taxon>
    </lineage>
</organism>
<dbReference type="Gene3D" id="3.40.640.10">
    <property type="entry name" value="Type I PLP-dependent aspartate aminotransferase-like (Major domain)"/>
    <property type="match status" value="1"/>
</dbReference>
<accession>A0A919DJY5</accession>
<comment type="similarity">
    <text evidence="5">Belongs to the DegT/DnrJ/EryC1 family. L-glutamine:2-deoxy-scyllo-inosose/scyllo-inosose aminotransferase subfamily.</text>
</comment>
<dbReference type="PANTHER" id="PTHR30244">
    <property type="entry name" value="TRANSAMINASE"/>
    <property type="match status" value="1"/>
</dbReference>
<dbReference type="InterPro" id="IPR000653">
    <property type="entry name" value="DegT/StrS_aminotransferase"/>
</dbReference>
<proteinExistence type="inferred from homology"/>
<dbReference type="PIRSF" id="PIRSF000390">
    <property type="entry name" value="PLP_StrS"/>
    <property type="match status" value="1"/>
</dbReference>
<dbReference type="EMBL" id="BNAT01000038">
    <property type="protein sequence ID" value="GHE52703.1"/>
    <property type="molecule type" value="Genomic_DNA"/>
</dbReference>
<dbReference type="InterPro" id="IPR015421">
    <property type="entry name" value="PyrdxlP-dep_Trfase_major"/>
</dbReference>
<keyword evidence="2" id="KW-0032">Aminotransferase</keyword>
<keyword evidence="3" id="KW-0808">Transferase</keyword>
<feature type="active site" description="Proton acceptor" evidence="6">
    <location>
        <position position="219"/>
    </location>
</feature>
<evidence type="ECO:0000256" key="1">
    <source>
        <dbReference type="ARBA" id="ARBA00001933"/>
    </source>
</evidence>
<dbReference type="GO" id="GO:0030170">
    <property type="term" value="F:pyridoxal phosphate binding"/>
    <property type="evidence" value="ECO:0007669"/>
    <property type="project" value="TreeGrafter"/>
</dbReference>
<keyword evidence="4 7" id="KW-0663">Pyridoxal phosphate</keyword>
<keyword evidence="9" id="KW-1185">Reference proteome</keyword>
<dbReference type="SUPFAM" id="SSF53383">
    <property type="entry name" value="PLP-dependent transferases"/>
    <property type="match status" value="1"/>
</dbReference>
<evidence type="ECO:0000313" key="8">
    <source>
        <dbReference type="EMBL" id="GHE52703.1"/>
    </source>
</evidence>
<protein>
    <submittedName>
        <fullName evidence="8">Spore coat polysaccharide biosynthesis protein SpsC</fullName>
    </submittedName>
</protein>
<evidence type="ECO:0000313" key="9">
    <source>
        <dbReference type="Proteomes" id="UP000603227"/>
    </source>
</evidence>
<comment type="cofactor">
    <cofactor evidence="1">
        <name>pyridoxal 5'-phosphate</name>
        <dbReference type="ChEBI" id="CHEBI:597326"/>
    </cofactor>
</comment>
<evidence type="ECO:0000256" key="5">
    <source>
        <dbReference type="ARBA" id="ARBA00038398"/>
    </source>
</evidence>
<dbReference type="AlphaFoldDB" id="A0A919DJY5"/>
<evidence type="ECO:0000256" key="7">
    <source>
        <dbReference type="PIRSR" id="PIRSR000390-2"/>
    </source>
</evidence>
<dbReference type="InterPro" id="IPR015422">
    <property type="entry name" value="PyrdxlP-dep_Trfase_small"/>
</dbReference>
<dbReference type="Gene3D" id="3.90.1150.10">
    <property type="entry name" value="Aspartate Aminotransferase, domain 1"/>
    <property type="match status" value="1"/>
</dbReference>
<dbReference type="Pfam" id="PF01041">
    <property type="entry name" value="DegT_DnrJ_EryC1"/>
    <property type="match status" value="1"/>
</dbReference>
<comment type="caution">
    <text evidence="8">The sequence shown here is derived from an EMBL/GenBank/DDBJ whole genome shotgun (WGS) entry which is preliminary data.</text>
</comment>
<dbReference type="PANTHER" id="PTHR30244:SF34">
    <property type="entry name" value="DTDP-4-AMINO-4,6-DIDEOXYGALACTOSE TRANSAMINASE"/>
    <property type="match status" value="1"/>
</dbReference>
<dbReference type="CDD" id="cd00616">
    <property type="entry name" value="AHBA_syn"/>
    <property type="match status" value="1"/>
</dbReference>
<evidence type="ECO:0000256" key="4">
    <source>
        <dbReference type="ARBA" id="ARBA00022898"/>
    </source>
</evidence>
<sequence length="445" mass="47764">MTVHRLRPRPDQADRVRSALNGVPLADALTTERAGEPELPLTVTRISPEARRAAQRVLASGWVTTGRETALFEREFAAHVGAAHAVAVSSCTAALELALRALRVPTGGTVLIPAVTFCGAAQAVLHAGLRPVLVDVDPHTAMPTPATVARAARVCGCPHVMMVLHYAGAPAPVAELAEAARLPLTHVVEDAAHAVGTSVGDRPVGSLSRATCFSFHATKNLPIGEGGMVTTDDPHLADRIRRARFHGMSADAFRQNLPDGGWRYTVEEAGLKANMTDIQAAIGRAQLRHLDDWQQRRHAAAGQYAAGLESVPGVRPLEVTTLGRHAHHLYVVRVLEEEYGIGRDQLIERLGERGIGTSVHFIPLHHMPYFRRLAITPPGGLPGADALLPQLMSLPLHPFLTERAVDRICAELARIAPRRPAGLGTLLSRTARPRTAWAGQYSEGP</sequence>
<name>A0A919DJY5_9ACTN</name>
<evidence type="ECO:0000256" key="6">
    <source>
        <dbReference type="PIRSR" id="PIRSR000390-1"/>
    </source>
</evidence>
<dbReference type="GO" id="GO:0000271">
    <property type="term" value="P:polysaccharide biosynthetic process"/>
    <property type="evidence" value="ECO:0007669"/>
    <property type="project" value="TreeGrafter"/>
</dbReference>
<reference evidence="8" key="2">
    <citation type="submission" date="2020-09" db="EMBL/GenBank/DDBJ databases">
        <authorList>
            <person name="Sun Q."/>
            <person name="Zhou Y."/>
        </authorList>
    </citation>
    <scope>NUCLEOTIDE SEQUENCE</scope>
    <source>
        <strain evidence="8">CGMCC 4.7403</strain>
    </source>
</reference>
<evidence type="ECO:0000256" key="3">
    <source>
        <dbReference type="ARBA" id="ARBA00022679"/>
    </source>
</evidence>
<reference evidence="8" key="1">
    <citation type="journal article" date="2014" name="Int. J. Syst. Evol. Microbiol.">
        <title>Complete genome sequence of Corynebacterium casei LMG S-19264T (=DSM 44701T), isolated from a smear-ripened cheese.</title>
        <authorList>
            <consortium name="US DOE Joint Genome Institute (JGI-PGF)"/>
            <person name="Walter F."/>
            <person name="Albersmeier A."/>
            <person name="Kalinowski J."/>
            <person name="Ruckert C."/>
        </authorList>
    </citation>
    <scope>NUCLEOTIDE SEQUENCE</scope>
    <source>
        <strain evidence="8">CGMCC 4.7403</strain>
    </source>
</reference>